<dbReference type="NCBIfam" id="TIGR04256">
    <property type="entry name" value="GxxExxY"/>
    <property type="match status" value="1"/>
</dbReference>
<name>A0A1M5FET8_SALEC</name>
<dbReference type="RefSeq" id="WP_072878063.1">
    <property type="nucleotide sequence ID" value="NZ_FQVT01000003.1"/>
</dbReference>
<dbReference type="AlphaFoldDB" id="A0A1M5FET8"/>
<organism evidence="1 2">
    <name type="scientific">Salegentibacter echinorum</name>
    <dbReference type="NCBI Taxonomy" id="1073325"/>
    <lineage>
        <taxon>Bacteria</taxon>
        <taxon>Pseudomonadati</taxon>
        <taxon>Bacteroidota</taxon>
        <taxon>Flavobacteriia</taxon>
        <taxon>Flavobacteriales</taxon>
        <taxon>Flavobacteriaceae</taxon>
        <taxon>Salegentibacter</taxon>
    </lineage>
</organism>
<gene>
    <name evidence="1" type="ORF">SAMN05444483_103163</name>
</gene>
<dbReference type="STRING" id="1073325.SAMN05444483_103163"/>
<keyword evidence="2" id="KW-1185">Reference proteome</keyword>
<dbReference type="Pfam" id="PF13366">
    <property type="entry name" value="PDDEXK_3"/>
    <property type="match status" value="1"/>
</dbReference>
<dbReference type="Proteomes" id="UP000183945">
    <property type="component" value="Unassembled WGS sequence"/>
</dbReference>
<evidence type="ECO:0000313" key="1">
    <source>
        <dbReference type="EMBL" id="SHF90077.1"/>
    </source>
</evidence>
<dbReference type="EMBL" id="FQVT01000003">
    <property type="protein sequence ID" value="SHF90077.1"/>
    <property type="molecule type" value="Genomic_DNA"/>
</dbReference>
<evidence type="ECO:0000313" key="2">
    <source>
        <dbReference type="Proteomes" id="UP000183945"/>
    </source>
</evidence>
<sequence length="133" mass="15423">MGKDVEILFKDESYKIIGACMRVHRILGPGFLEAVYQEALSKEFNKENIPFQEQVKLNVFYGEEKLKYYKADYICYDSIVIEIKALNFMHSNLSYQLKNYLTATKKELGMLVNFGEPSLSYKRIINPSNSNNS</sequence>
<accession>A0A1M5FET8</accession>
<dbReference type="OrthoDB" id="9806869at2"/>
<proteinExistence type="predicted"/>
<reference evidence="2" key="1">
    <citation type="submission" date="2016-11" db="EMBL/GenBank/DDBJ databases">
        <authorList>
            <person name="Varghese N."/>
            <person name="Submissions S."/>
        </authorList>
    </citation>
    <scope>NUCLEOTIDE SEQUENCE [LARGE SCALE GENOMIC DNA]</scope>
    <source>
        <strain evidence="2">DSM 24579</strain>
    </source>
</reference>
<protein>
    <submittedName>
        <fullName evidence="1">GxxExxY protein</fullName>
    </submittedName>
</protein>
<dbReference type="InterPro" id="IPR026350">
    <property type="entry name" value="GxxExxY"/>
</dbReference>